<dbReference type="OrthoDB" id="961604at2"/>
<evidence type="ECO:0000313" key="3">
    <source>
        <dbReference type="Proteomes" id="UP000187941"/>
    </source>
</evidence>
<accession>A0A1P9WY05</accession>
<feature type="chain" id="PRO_5012117145" description="Secretion system C-terminal sorting domain-containing protein" evidence="1">
    <location>
        <begin position="25"/>
        <end position="144"/>
    </location>
</feature>
<dbReference type="Proteomes" id="UP000187941">
    <property type="component" value="Chromosome"/>
</dbReference>
<sequence>MKTHIKSLALVGLVTLFSTATTLANDNTTNTSNRTPNNILGWIASPKATLEVCTHKKNNYLVVQVKNNARQAISVGLYTTDGLELGFYPIGKRQEAHAVRFDVSELTDASYVVKVRNRHETITKTVTLVTPPQPSRQAIIAIAD</sequence>
<name>A0A1P9WY05_9BACT</name>
<evidence type="ECO:0000256" key="1">
    <source>
        <dbReference type="SAM" id="SignalP"/>
    </source>
</evidence>
<evidence type="ECO:0000313" key="2">
    <source>
        <dbReference type="EMBL" id="AQG80272.1"/>
    </source>
</evidence>
<dbReference type="KEGG" id="smon:AWR27_13665"/>
<dbReference type="STRING" id="1178516.AWR27_13665"/>
<organism evidence="2 3">
    <name type="scientific">Spirosoma montaniterrae</name>
    <dbReference type="NCBI Taxonomy" id="1178516"/>
    <lineage>
        <taxon>Bacteria</taxon>
        <taxon>Pseudomonadati</taxon>
        <taxon>Bacteroidota</taxon>
        <taxon>Cytophagia</taxon>
        <taxon>Cytophagales</taxon>
        <taxon>Cytophagaceae</taxon>
        <taxon>Spirosoma</taxon>
    </lineage>
</organism>
<dbReference type="RefSeq" id="WP_077131698.1">
    <property type="nucleotide sequence ID" value="NZ_CP014263.1"/>
</dbReference>
<proteinExistence type="predicted"/>
<gene>
    <name evidence="2" type="ORF">AWR27_13665</name>
</gene>
<dbReference type="AlphaFoldDB" id="A0A1P9WY05"/>
<protein>
    <recommendedName>
        <fullName evidence="4">Secretion system C-terminal sorting domain-containing protein</fullName>
    </recommendedName>
</protein>
<evidence type="ECO:0008006" key="4">
    <source>
        <dbReference type="Google" id="ProtNLM"/>
    </source>
</evidence>
<feature type="signal peptide" evidence="1">
    <location>
        <begin position="1"/>
        <end position="24"/>
    </location>
</feature>
<keyword evidence="1" id="KW-0732">Signal</keyword>
<reference evidence="2 3" key="1">
    <citation type="submission" date="2016-01" db="EMBL/GenBank/DDBJ databases">
        <authorList>
            <person name="Oliw E.H."/>
        </authorList>
    </citation>
    <scope>NUCLEOTIDE SEQUENCE [LARGE SCALE GENOMIC DNA]</scope>
    <source>
        <strain evidence="2 3">DY10</strain>
    </source>
</reference>
<dbReference type="EMBL" id="CP014263">
    <property type="protein sequence ID" value="AQG80272.1"/>
    <property type="molecule type" value="Genomic_DNA"/>
</dbReference>
<keyword evidence="3" id="KW-1185">Reference proteome</keyword>